<evidence type="ECO:0000259" key="6">
    <source>
        <dbReference type="Pfam" id="PF00551"/>
    </source>
</evidence>
<dbReference type="Proteomes" id="UP000198372">
    <property type="component" value="Unassembled WGS sequence"/>
</dbReference>
<dbReference type="SUPFAM" id="SSF53328">
    <property type="entry name" value="Formyltransferase"/>
    <property type="match status" value="2"/>
</dbReference>
<sequence>MGKDTPAASTSSAAAKAPQPCEALEDGRRKWRVTVLISGSGSNLAALMTALPTILWQCCVTSVFSNAKDAYGLQRAASHSPPIPASSFSPYNHQKAHPELYSSIESQLKSLQQRAQAAEEGSSERAKLDREWKELKKTLASTIKPRYQVELAERVRATRPDLIVLAGFMLILLPETLETLRRDWDEDDVEWDGAGSTVTLGKSPYPDQTGLRGRPIPIINLHPALPGSFIGPHVIEDAWEAFNQRRLPTKDGDAPGPVWDHDKEDGPSPFGEKITKTGIMIHRVIPELDRGEPVLWKEVEMKEGEALDELKERLHKVEYGAIVEAVKQVTDALGDGTWWDGDDCRNQETEEAAATIKATANPDSEQSTATAAHSGGK</sequence>
<dbReference type="InterPro" id="IPR036477">
    <property type="entry name" value="Formyl_transf_N_sf"/>
</dbReference>
<dbReference type="GO" id="GO:0006189">
    <property type="term" value="P:'de novo' IMP biosynthetic process"/>
    <property type="evidence" value="ECO:0007669"/>
    <property type="project" value="TreeGrafter"/>
</dbReference>
<dbReference type="EMBL" id="FMSP01000001">
    <property type="protein sequence ID" value="SCV67220.1"/>
    <property type="molecule type" value="Genomic_DNA"/>
</dbReference>
<dbReference type="GO" id="GO:0004644">
    <property type="term" value="F:phosphoribosylglycinamide formyltransferase activity"/>
    <property type="evidence" value="ECO:0007669"/>
    <property type="project" value="UniProtKB-EC"/>
</dbReference>
<feature type="region of interest" description="Disordered" evidence="5">
    <location>
        <begin position="249"/>
        <end position="273"/>
    </location>
</feature>
<evidence type="ECO:0000256" key="2">
    <source>
        <dbReference type="ARBA" id="ARBA00012254"/>
    </source>
</evidence>
<dbReference type="EC" id="2.1.2.2" evidence="2"/>
<dbReference type="OrthoDB" id="5575075at2759"/>
<dbReference type="PANTHER" id="PTHR43369">
    <property type="entry name" value="PHOSPHORIBOSYLGLYCINAMIDE FORMYLTRANSFERASE"/>
    <property type="match status" value="1"/>
</dbReference>
<evidence type="ECO:0000256" key="3">
    <source>
        <dbReference type="ARBA" id="ARBA00022679"/>
    </source>
</evidence>
<feature type="region of interest" description="Disordered" evidence="5">
    <location>
        <begin position="350"/>
        <end position="377"/>
    </location>
</feature>
<evidence type="ECO:0000256" key="5">
    <source>
        <dbReference type="SAM" id="MobiDB-lite"/>
    </source>
</evidence>
<evidence type="ECO:0000313" key="8">
    <source>
        <dbReference type="Proteomes" id="UP000198372"/>
    </source>
</evidence>
<proteinExistence type="predicted"/>
<dbReference type="Pfam" id="PF00551">
    <property type="entry name" value="Formyl_trans_N"/>
    <property type="match status" value="2"/>
</dbReference>
<protein>
    <recommendedName>
        <fullName evidence="2">phosphoribosylglycinamide formyltransferase 1</fullName>
        <ecNumber evidence="2">2.1.2.2</ecNumber>
    </recommendedName>
</protein>
<dbReference type="AlphaFoldDB" id="A0A238EZE2"/>
<feature type="region of interest" description="Disordered" evidence="5">
    <location>
        <begin position="192"/>
        <end position="211"/>
    </location>
</feature>
<dbReference type="Gene3D" id="3.40.50.170">
    <property type="entry name" value="Formyl transferase, N-terminal domain"/>
    <property type="match status" value="1"/>
</dbReference>
<accession>A0A238EZE2</accession>
<keyword evidence="4" id="KW-0658">Purine biosynthesis</keyword>
<organism evidence="7 8">
    <name type="scientific">Microbotryum intermedium</name>
    <dbReference type="NCBI Taxonomy" id="269621"/>
    <lineage>
        <taxon>Eukaryota</taxon>
        <taxon>Fungi</taxon>
        <taxon>Dikarya</taxon>
        <taxon>Basidiomycota</taxon>
        <taxon>Pucciniomycotina</taxon>
        <taxon>Microbotryomycetes</taxon>
        <taxon>Microbotryales</taxon>
        <taxon>Microbotryaceae</taxon>
        <taxon>Microbotryum</taxon>
    </lineage>
</organism>
<feature type="domain" description="Formyl transferase N-terminal" evidence="6">
    <location>
        <begin position="32"/>
        <end position="180"/>
    </location>
</feature>
<feature type="domain" description="Formyl transferase N-terminal" evidence="6">
    <location>
        <begin position="275"/>
        <end position="326"/>
    </location>
</feature>
<dbReference type="GO" id="GO:0005737">
    <property type="term" value="C:cytoplasm"/>
    <property type="evidence" value="ECO:0007669"/>
    <property type="project" value="TreeGrafter"/>
</dbReference>
<reference evidence="8" key="1">
    <citation type="submission" date="2016-09" db="EMBL/GenBank/DDBJ databases">
        <authorList>
            <person name="Jeantristanb JTB J.-T."/>
            <person name="Ricardo R."/>
        </authorList>
    </citation>
    <scope>NUCLEOTIDE SEQUENCE [LARGE SCALE GENOMIC DNA]</scope>
</reference>
<evidence type="ECO:0000313" key="7">
    <source>
        <dbReference type="EMBL" id="SCV67220.1"/>
    </source>
</evidence>
<dbReference type="PANTHER" id="PTHR43369:SF2">
    <property type="entry name" value="PHOSPHORIBOSYLGLYCINAMIDE FORMYLTRANSFERASE"/>
    <property type="match status" value="1"/>
</dbReference>
<dbReference type="STRING" id="269621.A0A238EZE2"/>
<feature type="compositionally biased region" description="Polar residues" evidence="5">
    <location>
        <begin position="361"/>
        <end position="371"/>
    </location>
</feature>
<name>A0A238EZE2_9BASI</name>
<comment type="pathway">
    <text evidence="1">Purine metabolism; IMP biosynthesis via de novo pathway; N(2)-formyl-N(1)-(5-phospho-D-ribosyl)glycinamide from N(1)-(5-phospho-D-ribosyl)glycinamide (10-formyl THF route): step 1/1.</text>
</comment>
<feature type="compositionally biased region" description="Low complexity" evidence="5">
    <location>
        <begin position="7"/>
        <end position="17"/>
    </location>
</feature>
<dbReference type="InterPro" id="IPR002376">
    <property type="entry name" value="Formyl_transf_N"/>
</dbReference>
<evidence type="ECO:0000256" key="1">
    <source>
        <dbReference type="ARBA" id="ARBA00005054"/>
    </source>
</evidence>
<keyword evidence="8" id="KW-1185">Reference proteome</keyword>
<feature type="compositionally biased region" description="Basic and acidic residues" evidence="5">
    <location>
        <begin position="249"/>
        <end position="266"/>
    </location>
</feature>
<gene>
    <name evidence="7" type="ORF">BQ2448_5866</name>
</gene>
<keyword evidence="3" id="KW-0808">Transferase</keyword>
<feature type="region of interest" description="Disordered" evidence="5">
    <location>
        <begin position="1"/>
        <end position="23"/>
    </location>
</feature>
<evidence type="ECO:0000256" key="4">
    <source>
        <dbReference type="ARBA" id="ARBA00022755"/>
    </source>
</evidence>